<keyword evidence="3" id="KW-1185">Reference proteome</keyword>
<evidence type="ECO:0008006" key="4">
    <source>
        <dbReference type="Google" id="ProtNLM"/>
    </source>
</evidence>
<dbReference type="EMBL" id="CAACVG010008950">
    <property type="protein sequence ID" value="VEN51617.1"/>
    <property type="molecule type" value="Genomic_DNA"/>
</dbReference>
<proteinExistence type="predicted"/>
<evidence type="ECO:0000313" key="2">
    <source>
        <dbReference type="EMBL" id="VEN51617.1"/>
    </source>
</evidence>
<feature type="chain" id="PRO_5025004519" description="Secreted protein" evidence="1">
    <location>
        <begin position="20"/>
        <end position="91"/>
    </location>
</feature>
<reference evidence="2 3" key="1">
    <citation type="submission" date="2019-01" db="EMBL/GenBank/DDBJ databases">
        <authorList>
            <person name="Sayadi A."/>
        </authorList>
    </citation>
    <scope>NUCLEOTIDE SEQUENCE [LARGE SCALE GENOMIC DNA]</scope>
</reference>
<keyword evidence="1" id="KW-0732">Signal</keyword>
<evidence type="ECO:0000313" key="3">
    <source>
        <dbReference type="Proteomes" id="UP000410492"/>
    </source>
</evidence>
<accession>A0A653CWH2</accession>
<name>A0A653CWH2_CALMS</name>
<gene>
    <name evidence="2" type="ORF">CALMAC_LOCUS12010</name>
</gene>
<dbReference type="AlphaFoldDB" id="A0A653CWH2"/>
<organism evidence="2 3">
    <name type="scientific">Callosobruchus maculatus</name>
    <name type="common">Southern cowpea weevil</name>
    <name type="synonym">Pulse bruchid</name>
    <dbReference type="NCBI Taxonomy" id="64391"/>
    <lineage>
        <taxon>Eukaryota</taxon>
        <taxon>Metazoa</taxon>
        <taxon>Ecdysozoa</taxon>
        <taxon>Arthropoda</taxon>
        <taxon>Hexapoda</taxon>
        <taxon>Insecta</taxon>
        <taxon>Pterygota</taxon>
        <taxon>Neoptera</taxon>
        <taxon>Endopterygota</taxon>
        <taxon>Coleoptera</taxon>
        <taxon>Polyphaga</taxon>
        <taxon>Cucujiformia</taxon>
        <taxon>Chrysomeloidea</taxon>
        <taxon>Chrysomelidae</taxon>
        <taxon>Bruchinae</taxon>
        <taxon>Bruchini</taxon>
        <taxon>Callosobruchus</taxon>
    </lineage>
</organism>
<evidence type="ECO:0000256" key="1">
    <source>
        <dbReference type="SAM" id="SignalP"/>
    </source>
</evidence>
<sequence>MKFILLLLCMFLVTHRISSMTVKQFNATRNWCGILVKISRKLRVMLCKTAILTKKKCFVLYPLYFEHLQPVKQRSDIRLGRRHKSTERKRT</sequence>
<protein>
    <recommendedName>
        <fullName evidence="4">Secreted protein</fullName>
    </recommendedName>
</protein>
<dbReference type="Proteomes" id="UP000410492">
    <property type="component" value="Unassembled WGS sequence"/>
</dbReference>
<feature type="signal peptide" evidence="1">
    <location>
        <begin position="1"/>
        <end position="19"/>
    </location>
</feature>
<dbReference type="OrthoDB" id="6610259at2759"/>